<organism evidence="2 4">
    <name type="scientific">White spot syndrome virus</name>
    <dbReference type="NCBI Taxonomy" id="342409"/>
    <lineage>
        <taxon>Viruses</taxon>
        <taxon>Viruses incertae sedis</taxon>
        <taxon>Naldaviricetes</taxon>
        <taxon>Nimaviridae</taxon>
        <taxon>Whispovirus</taxon>
    </lineage>
</organism>
<protein>
    <submittedName>
        <fullName evidence="3">ORF22</fullName>
    </submittedName>
    <submittedName>
        <fullName evidence="2">Wsv448</fullName>
    </submittedName>
</protein>
<reference evidence="4" key="2">
    <citation type="submission" date="2012-08" db="EMBL/GenBank/DDBJ databases">
        <authorList>
            <person name="Choi T.-J."/>
        </authorList>
    </citation>
    <scope>NUCLEOTIDE SEQUENCE [LARGE SCALE GENOMIC DNA]</scope>
    <source>
        <strain evidence="4">K-LV1</strain>
    </source>
</reference>
<feature type="transmembrane region" description="Helical" evidence="1">
    <location>
        <begin position="45"/>
        <end position="65"/>
    </location>
</feature>
<dbReference type="EMBL" id="MF768985">
    <property type="protein sequence ID" value="ATU83594.1"/>
    <property type="molecule type" value="Genomic_DNA"/>
</dbReference>
<keyword evidence="1" id="KW-0812">Transmembrane</keyword>
<proteinExistence type="predicted"/>
<evidence type="ECO:0000313" key="4">
    <source>
        <dbReference type="Proteomes" id="UP000277283"/>
    </source>
</evidence>
<name>K7WKE6_9VIRU</name>
<reference evidence="3" key="3">
    <citation type="journal article" date="2018" name="Aquaculture">
        <title>Complete genome sequence of a white spot syndrome virus associated with a disease incursion in Australia.</title>
        <authorList>
            <person name="Oakey J."/>
            <person name="Smith C.S."/>
        </authorList>
    </citation>
    <scope>NUCLEOTIDE SEQUENCE [LARGE SCALE GENOMIC DNA]</scope>
    <source>
        <strain evidence="3">WSSV-AU</strain>
    </source>
</reference>
<evidence type="ECO:0000313" key="3">
    <source>
        <dbReference type="EMBL" id="ATU83594.1"/>
    </source>
</evidence>
<reference evidence="2" key="1">
    <citation type="submission" date="2012-08" db="EMBL/GenBank/DDBJ databases">
        <title>Cassytha pubescens and C. glabella (Lauraceae) are not disjunctly distributed between Australia and the Ryukyu Archipelago of Japan - evidence from morphological and molecular data.</title>
        <authorList>
            <person name="Kokubugata G."/>
            <person name="Nakamura K."/>
            <person name="Forster P.I."/>
            <person name="Wilson G.W."/>
            <person name="Holland A.E."/>
            <person name="Hirayama Y."/>
            <person name="Yokota M."/>
        </authorList>
    </citation>
    <scope>NUCLEOTIDE SEQUENCE</scope>
    <source>
        <strain evidence="2">K-LV1</strain>
    </source>
</reference>
<dbReference type="EMBL" id="JX515788">
    <property type="protein sequence ID" value="AFX59825.1"/>
    <property type="molecule type" value="Genomic_DNA"/>
</dbReference>
<dbReference type="Proteomes" id="UP000267516">
    <property type="component" value="Segment"/>
</dbReference>
<keyword evidence="1" id="KW-1133">Transmembrane helix</keyword>
<gene>
    <name evidence="2" type="ORF">wssv_04480</name>
</gene>
<evidence type="ECO:0000313" key="2">
    <source>
        <dbReference type="EMBL" id="AFX59825.1"/>
    </source>
</evidence>
<dbReference type="Proteomes" id="UP000277283">
    <property type="component" value="Segment"/>
</dbReference>
<evidence type="ECO:0000256" key="1">
    <source>
        <dbReference type="SAM" id="Phobius"/>
    </source>
</evidence>
<sequence>MFDTFFTINLSTLSITSLPSPDIFSKSTTVPTPVNMLFLISNVEYLANSCPCISVMAMIIAPYILHFLNRGYVAKLGENIFVGRPSSSSKVLFSAPPVLFTCKENCTLFIG</sequence>
<accession>K7WKE6</accession>
<keyword evidence="1" id="KW-0472">Membrane</keyword>